<keyword evidence="3" id="KW-1185">Reference proteome</keyword>
<dbReference type="InterPro" id="IPR011010">
    <property type="entry name" value="DNA_brk_join_enz"/>
</dbReference>
<dbReference type="SUPFAM" id="SSF56349">
    <property type="entry name" value="DNA breaking-rejoining enzymes"/>
    <property type="match status" value="1"/>
</dbReference>
<evidence type="ECO:0000313" key="2">
    <source>
        <dbReference type="EMBL" id="MBB4248791.1"/>
    </source>
</evidence>
<accession>A0A840GBE2</accession>
<evidence type="ECO:0008006" key="4">
    <source>
        <dbReference type="Google" id="ProtNLM"/>
    </source>
</evidence>
<comment type="caution">
    <text evidence="2">The sequence shown here is derived from an EMBL/GenBank/DDBJ whole genome shotgun (WGS) entry which is preliminary data.</text>
</comment>
<dbReference type="GO" id="GO:0003677">
    <property type="term" value="F:DNA binding"/>
    <property type="evidence" value="ECO:0007669"/>
    <property type="project" value="InterPro"/>
</dbReference>
<name>A0A840GBE2_RHOTE</name>
<evidence type="ECO:0000313" key="3">
    <source>
        <dbReference type="Proteomes" id="UP000587070"/>
    </source>
</evidence>
<dbReference type="GO" id="GO:0006310">
    <property type="term" value="P:DNA recombination"/>
    <property type="evidence" value="ECO:0007669"/>
    <property type="project" value="UniProtKB-KW"/>
</dbReference>
<gene>
    <name evidence="2" type="ORF">GGD90_003191</name>
</gene>
<dbReference type="EMBL" id="JACIGE010000014">
    <property type="protein sequence ID" value="MBB4248791.1"/>
    <property type="molecule type" value="Genomic_DNA"/>
</dbReference>
<dbReference type="AlphaFoldDB" id="A0A840GBE2"/>
<keyword evidence="1" id="KW-0233">DNA recombination</keyword>
<dbReference type="GO" id="GO:0015074">
    <property type="term" value="P:DNA integration"/>
    <property type="evidence" value="ECO:0007669"/>
    <property type="project" value="InterPro"/>
</dbReference>
<protein>
    <recommendedName>
        <fullName evidence="4">Tyrosine-type recombinase/integrase</fullName>
    </recommendedName>
</protein>
<evidence type="ECO:0000256" key="1">
    <source>
        <dbReference type="ARBA" id="ARBA00023172"/>
    </source>
</evidence>
<sequence length="514" mass="57681">MSLTNATTFQTSAEWQAAYLDSLVQSGAILPIPQSIIDRDGNKIVTSDNRWIFPTGANTQYTNFKIDCPILRYSLLSFSMTRAIRVSSSAGKNALVEVPNLLKKAPSYEHLTAAPDLESYRSTLVLVMQELADQLQRAKTYSRYWFPVAWYKWGATRTADLGFDKRFAQRVNTMRIPGGPKGVAVRSNDPLRGPLDHELERPLLQLSLLNDESTKHRHLQQKLAIALTLAFGRNSLSLRTLFEEDFKPSSHPLSDPNGSLSIPLIKKRNCPRTSFQTVITTPYLSNLIRQVIKSNEEIFPAKDNAQYGRPLFMLRHPRRQVLETNNQQFALCFRSGDFNELLVEFVRRHKITSPITGELLHINPRRMRYTFATDMVDMGISKAELAVALGHSDTQSVRVYYDIGSRIVPHLKNASAGGIEPILEMFGACGKSYGQQDISHNKSPKPLPVPLSCYLCPAFKPYAEVDHARILRALEAAFPETTTVANDSNQATTLVKESIKRLIASTTRRGCGNE</sequence>
<dbReference type="InterPro" id="IPR013762">
    <property type="entry name" value="Integrase-like_cat_sf"/>
</dbReference>
<dbReference type="RefSeq" id="WP_184415255.1">
    <property type="nucleotide sequence ID" value="NZ_JACIGE010000014.1"/>
</dbReference>
<dbReference type="Gene3D" id="1.10.443.10">
    <property type="entry name" value="Intergrase catalytic core"/>
    <property type="match status" value="1"/>
</dbReference>
<proteinExistence type="predicted"/>
<reference evidence="2 3" key="1">
    <citation type="submission" date="2020-08" db="EMBL/GenBank/DDBJ databases">
        <title>Genome sequencing of Purple Non-Sulfur Bacteria from various extreme environments.</title>
        <authorList>
            <person name="Mayer M."/>
        </authorList>
    </citation>
    <scope>NUCLEOTIDE SEQUENCE [LARGE SCALE GENOMIC DNA]</scope>
    <source>
        <strain evidence="2 3">2761</strain>
    </source>
</reference>
<dbReference type="Proteomes" id="UP000587070">
    <property type="component" value="Unassembled WGS sequence"/>
</dbReference>
<organism evidence="2 3">
    <name type="scientific">Rhodocyclus tenuis</name>
    <name type="common">Rhodospirillum tenue</name>
    <dbReference type="NCBI Taxonomy" id="1066"/>
    <lineage>
        <taxon>Bacteria</taxon>
        <taxon>Pseudomonadati</taxon>
        <taxon>Pseudomonadota</taxon>
        <taxon>Betaproteobacteria</taxon>
        <taxon>Rhodocyclales</taxon>
        <taxon>Rhodocyclaceae</taxon>
        <taxon>Rhodocyclus</taxon>
    </lineage>
</organism>